<dbReference type="SUPFAM" id="SSF53822">
    <property type="entry name" value="Periplasmic binding protein-like I"/>
    <property type="match status" value="1"/>
</dbReference>
<dbReference type="CDD" id="cd01392">
    <property type="entry name" value="HTH_LacI"/>
    <property type="match status" value="1"/>
</dbReference>
<evidence type="ECO:0000256" key="1">
    <source>
        <dbReference type="ARBA" id="ARBA00023015"/>
    </source>
</evidence>
<dbReference type="PANTHER" id="PTHR30146:SF109">
    <property type="entry name" value="HTH-TYPE TRANSCRIPTIONAL REGULATOR GALS"/>
    <property type="match status" value="1"/>
</dbReference>
<dbReference type="CDD" id="cd06267">
    <property type="entry name" value="PBP1_LacI_sugar_binding-like"/>
    <property type="match status" value="1"/>
</dbReference>
<evidence type="ECO:0000259" key="4">
    <source>
        <dbReference type="PROSITE" id="PS50932"/>
    </source>
</evidence>
<dbReference type="Gene3D" id="3.40.50.2300">
    <property type="match status" value="2"/>
</dbReference>
<keyword evidence="2" id="KW-0238">DNA-binding</keyword>
<dbReference type="PROSITE" id="PS50932">
    <property type="entry name" value="HTH_LACI_2"/>
    <property type="match status" value="1"/>
</dbReference>
<reference evidence="5 6" key="1">
    <citation type="submission" date="2018-10" db="EMBL/GenBank/DDBJ databases">
        <title>Genome Sequence of Cohnella sp.</title>
        <authorList>
            <person name="Srinivasan S."/>
            <person name="Kim M.K."/>
        </authorList>
    </citation>
    <scope>NUCLEOTIDE SEQUENCE [LARGE SCALE GENOMIC DNA]</scope>
    <source>
        <strain evidence="5 6">18JY8-7</strain>
    </source>
</reference>
<proteinExistence type="predicted"/>
<dbReference type="SUPFAM" id="SSF47413">
    <property type="entry name" value="lambda repressor-like DNA-binding domains"/>
    <property type="match status" value="1"/>
</dbReference>
<dbReference type="AlphaFoldDB" id="A0A3G3K554"/>
<organism evidence="5 6">
    <name type="scientific">Cohnella candidum</name>
    <dbReference type="NCBI Taxonomy" id="2674991"/>
    <lineage>
        <taxon>Bacteria</taxon>
        <taxon>Bacillati</taxon>
        <taxon>Bacillota</taxon>
        <taxon>Bacilli</taxon>
        <taxon>Bacillales</taxon>
        <taxon>Paenibacillaceae</taxon>
        <taxon>Cohnella</taxon>
    </lineage>
</organism>
<evidence type="ECO:0000256" key="3">
    <source>
        <dbReference type="ARBA" id="ARBA00023163"/>
    </source>
</evidence>
<name>A0A3G3K554_9BACL</name>
<accession>A0A3G3K554</accession>
<dbReference type="InterPro" id="IPR046335">
    <property type="entry name" value="LacI/GalR-like_sensor"/>
</dbReference>
<gene>
    <name evidence="5" type="ORF">EAV92_13765</name>
</gene>
<dbReference type="GO" id="GO:0000976">
    <property type="term" value="F:transcription cis-regulatory region binding"/>
    <property type="evidence" value="ECO:0007669"/>
    <property type="project" value="TreeGrafter"/>
</dbReference>
<dbReference type="Pfam" id="PF00356">
    <property type="entry name" value="LacI"/>
    <property type="match status" value="1"/>
</dbReference>
<dbReference type="GO" id="GO:0003700">
    <property type="term" value="F:DNA-binding transcription factor activity"/>
    <property type="evidence" value="ECO:0007669"/>
    <property type="project" value="TreeGrafter"/>
</dbReference>
<evidence type="ECO:0000313" key="5">
    <source>
        <dbReference type="EMBL" id="AYQ75643.1"/>
    </source>
</evidence>
<dbReference type="RefSeq" id="WP_123043724.1">
    <property type="nucleotide sequence ID" value="NZ_CP033433.1"/>
</dbReference>
<keyword evidence="1" id="KW-0805">Transcription regulation</keyword>
<protein>
    <submittedName>
        <fullName evidence="5">LacI family transcriptional regulator</fullName>
    </submittedName>
</protein>
<evidence type="ECO:0000256" key="2">
    <source>
        <dbReference type="ARBA" id="ARBA00023125"/>
    </source>
</evidence>
<dbReference type="InterPro" id="IPR028082">
    <property type="entry name" value="Peripla_BP_I"/>
</dbReference>
<dbReference type="PANTHER" id="PTHR30146">
    <property type="entry name" value="LACI-RELATED TRANSCRIPTIONAL REPRESSOR"/>
    <property type="match status" value="1"/>
</dbReference>
<dbReference type="InterPro" id="IPR000843">
    <property type="entry name" value="HTH_LacI"/>
</dbReference>
<dbReference type="Proteomes" id="UP000269097">
    <property type="component" value="Chromosome"/>
</dbReference>
<dbReference type="InterPro" id="IPR010982">
    <property type="entry name" value="Lambda_DNA-bd_dom_sf"/>
</dbReference>
<feature type="domain" description="HTH lacI-type" evidence="4">
    <location>
        <begin position="4"/>
        <end position="58"/>
    </location>
</feature>
<keyword evidence="6" id="KW-1185">Reference proteome</keyword>
<dbReference type="Gene3D" id="1.10.260.40">
    <property type="entry name" value="lambda repressor-like DNA-binding domains"/>
    <property type="match status" value="1"/>
</dbReference>
<keyword evidence="3" id="KW-0804">Transcription</keyword>
<sequence>MKDSKIIDVAREAQVSVATVSRVLNDSRHVSPSTKAKVLKAIEYMNFTPNASAKNLRSQKTRTIGVVVSDIHSSYFAEIVKGIENMANALKYKIIICDTQNEKEKELEFMSLAMNRTVDGIIFVSPVISNRDIAAFCERGYSAAVIGRHVEHPDIPCAYTDNVKLAREVMQHLLEMGHRRIAFISGYADAIDSYERLEGYLKALRDAELPFVPDLVENGDFNETEGYLAFKRLWEKNPDMTAVFAANDEMALGVFKACRELGIPVPGRLAVVGVDNNRVTKYTSPTLSTVDQPNYAMGALLVEKFIDQMNDNDFIDKRVFKVDSKLKIRESSDFRLNRET</sequence>
<dbReference type="EMBL" id="CP033433">
    <property type="protein sequence ID" value="AYQ75643.1"/>
    <property type="molecule type" value="Genomic_DNA"/>
</dbReference>
<dbReference type="SMART" id="SM00354">
    <property type="entry name" value="HTH_LACI"/>
    <property type="match status" value="1"/>
</dbReference>
<evidence type="ECO:0000313" key="6">
    <source>
        <dbReference type="Proteomes" id="UP000269097"/>
    </source>
</evidence>
<dbReference type="Pfam" id="PF13377">
    <property type="entry name" value="Peripla_BP_3"/>
    <property type="match status" value="1"/>
</dbReference>
<dbReference type="PROSITE" id="PS00356">
    <property type="entry name" value="HTH_LACI_1"/>
    <property type="match status" value="1"/>
</dbReference>
<dbReference type="KEGG" id="coh:EAV92_13765"/>